<accession>A0A644YYA9</accession>
<keyword evidence="2" id="KW-0479">Metal-binding</keyword>
<dbReference type="Pfam" id="PF04055">
    <property type="entry name" value="Radical_SAM"/>
    <property type="match status" value="1"/>
</dbReference>
<dbReference type="GO" id="GO:0046872">
    <property type="term" value="F:metal ion binding"/>
    <property type="evidence" value="ECO:0007669"/>
    <property type="project" value="UniProtKB-KW"/>
</dbReference>
<dbReference type="AlphaFoldDB" id="A0A644YYA9"/>
<reference evidence="6" key="1">
    <citation type="submission" date="2019-08" db="EMBL/GenBank/DDBJ databases">
        <authorList>
            <person name="Kucharzyk K."/>
            <person name="Murdoch R.W."/>
            <person name="Higgins S."/>
            <person name="Loffler F."/>
        </authorList>
    </citation>
    <scope>NUCLEOTIDE SEQUENCE</scope>
</reference>
<dbReference type="SFLD" id="SFLDG01067">
    <property type="entry name" value="SPASM/twitch_domain_containing"/>
    <property type="match status" value="1"/>
</dbReference>
<gene>
    <name evidence="6" type="primary">pqqE_32</name>
    <name evidence="6" type="ORF">SDC9_80102</name>
</gene>
<feature type="domain" description="Radical SAM core" evidence="5">
    <location>
        <begin position="144"/>
        <end position="361"/>
    </location>
</feature>
<evidence type="ECO:0000313" key="6">
    <source>
        <dbReference type="EMBL" id="MPM33526.1"/>
    </source>
</evidence>
<dbReference type="PANTHER" id="PTHR11228">
    <property type="entry name" value="RADICAL SAM DOMAIN PROTEIN"/>
    <property type="match status" value="1"/>
</dbReference>
<dbReference type="PANTHER" id="PTHR11228:SF7">
    <property type="entry name" value="PQQA PEPTIDE CYCLASE"/>
    <property type="match status" value="1"/>
</dbReference>
<keyword evidence="1" id="KW-0949">S-adenosyl-L-methionine</keyword>
<organism evidence="6">
    <name type="scientific">bioreactor metagenome</name>
    <dbReference type="NCBI Taxonomy" id="1076179"/>
    <lineage>
        <taxon>unclassified sequences</taxon>
        <taxon>metagenomes</taxon>
        <taxon>ecological metagenomes</taxon>
    </lineage>
</organism>
<dbReference type="GO" id="GO:0051536">
    <property type="term" value="F:iron-sulfur cluster binding"/>
    <property type="evidence" value="ECO:0007669"/>
    <property type="project" value="UniProtKB-KW"/>
</dbReference>
<sequence length="479" mass="55537">MNRVIIDGRQTFFIPKWVFYRIVNGYTYIKNCKNYKDILLMEMETSIWGNIVKGLCFSECLNDLERRFRQVPCNVLSGDLDRFISQLILDKMICLNPSSIHSRLSESDHETQTVDRPLNISPIPNDDELLLYSDEETIISDNGKYWLRNALLELTYDCTLQCKHCYAISNDSFDDRKELTTSDWIDVLNQLYLMNVQNLTFTGGDVFLREDFWRLYDYAIEKKFVVTIFTNGQLLTESEIVHLAQTYPESIQLTLFSSNPEIHDSITNVRGSFFKTLSTINRLKAKGITCVIKSQITSLNQDSLEGLLDLCRDLNVNPQISYSVLPKWNSKLSSTDYNIYNEELLRSLLAQDEDYFYKGDNKYPEGNKELNSEDGLCGAGINSLTIGPMGEYKACISIDKEIGKYPEPISMIWDNNPFLKKLRSLRLKDLAECCSCKYISYCNHCIGDSWIEHHDLVHKVFRNCQIAKIEFELSQRQYH</sequence>
<name>A0A644YYA9_9ZZZZ</name>
<evidence type="ECO:0000259" key="5">
    <source>
        <dbReference type="PROSITE" id="PS51918"/>
    </source>
</evidence>
<evidence type="ECO:0000256" key="1">
    <source>
        <dbReference type="ARBA" id="ARBA00022691"/>
    </source>
</evidence>
<dbReference type="GO" id="GO:0003824">
    <property type="term" value="F:catalytic activity"/>
    <property type="evidence" value="ECO:0007669"/>
    <property type="project" value="InterPro"/>
</dbReference>
<dbReference type="SUPFAM" id="SSF102114">
    <property type="entry name" value="Radical SAM enzymes"/>
    <property type="match status" value="1"/>
</dbReference>
<protein>
    <submittedName>
        <fullName evidence="6">Coenzyme PQQ synthesis protein E</fullName>
    </submittedName>
</protein>
<dbReference type="PROSITE" id="PS51918">
    <property type="entry name" value="RADICAL_SAM"/>
    <property type="match status" value="1"/>
</dbReference>
<evidence type="ECO:0000256" key="3">
    <source>
        <dbReference type="ARBA" id="ARBA00023004"/>
    </source>
</evidence>
<evidence type="ECO:0000256" key="4">
    <source>
        <dbReference type="ARBA" id="ARBA00023014"/>
    </source>
</evidence>
<dbReference type="InterPro" id="IPR013785">
    <property type="entry name" value="Aldolase_TIM"/>
</dbReference>
<evidence type="ECO:0000256" key="2">
    <source>
        <dbReference type="ARBA" id="ARBA00022723"/>
    </source>
</evidence>
<proteinExistence type="predicted"/>
<comment type="caution">
    <text evidence="6">The sequence shown here is derived from an EMBL/GenBank/DDBJ whole genome shotgun (WGS) entry which is preliminary data.</text>
</comment>
<keyword evidence="4" id="KW-0411">Iron-sulfur</keyword>
<dbReference type="SFLD" id="SFLDG01386">
    <property type="entry name" value="main_SPASM_domain-containing"/>
    <property type="match status" value="1"/>
</dbReference>
<dbReference type="SFLD" id="SFLDS00029">
    <property type="entry name" value="Radical_SAM"/>
    <property type="match status" value="1"/>
</dbReference>
<dbReference type="InterPro" id="IPR007197">
    <property type="entry name" value="rSAM"/>
</dbReference>
<dbReference type="InterPro" id="IPR050377">
    <property type="entry name" value="Radical_SAM_PqqE_MftC-like"/>
</dbReference>
<dbReference type="CDD" id="cd01335">
    <property type="entry name" value="Radical_SAM"/>
    <property type="match status" value="1"/>
</dbReference>
<dbReference type="InterPro" id="IPR058240">
    <property type="entry name" value="rSAM_sf"/>
</dbReference>
<keyword evidence="3" id="KW-0408">Iron</keyword>
<dbReference type="Gene3D" id="3.20.20.70">
    <property type="entry name" value="Aldolase class I"/>
    <property type="match status" value="1"/>
</dbReference>
<dbReference type="EMBL" id="VSSQ01006686">
    <property type="protein sequence ID" value="MPM33526.1"/>
    <property type="molecule type" value="Genomic_DNA"/>
</dbReference>